<dbReference type="InterPro" id="IPR036134">
    <property type="entry name" value="Crypto/Photolyase_FAD-like_sf"/>
</dbReference>
<dbReference type="KEGG" id="kla:KLLA0_D00462g"/>
<dbReference type="PROSITE" id="PS51645">
    <property type="entry name" value="PHR_CRY_ALPHA_BETA"/>
    <property type="match status" value="1"/>
</dbReference>
<dbReference type="InterPro" id="IPR005101">
    <property type="entry name" value="Cryptochr/Photolyase_FAD-bd"/>
</dbReference>
<evidence type="ECO:0000259" key="8">
    <source>
        <dbReference type="PROSITE" id="PS51645"/>
    </source>
</evidence>
<dbReference type="InterPro" id="IPR014729">
    <property type="entry name" value="Rossmann-like_a/b/a_fold"/>
</dbReference>
<dbReference type="Pfam" id="PF00875">
    <property type="entry name" value="DNA_photolyase"/>
    <property type="match status" value="1"/>
</dbReference>
<evidence type="ECO:0000256" key="3">
    <source>
        <dbReference type="ARBA" id="ARBA00022827"/>
    </source>
</evidence>
<dbReference type="GO" id="GO:0006950">
    <property type="term" value="P:response to stress"/>
    <property type="evidence" value="ECO:0007669"/>
    <property type="project" value="UniProtKB-ARBA"/>
</dbReference>
<evidence type="ECO:0000313" key="10">
    <source>
        <dbReference type="Proteomes" id="UP000000598"/>
    </source>
</evidence>
<dbReference type="Gene3D" id="1.10.579.10">
    <property type="entry name" value="DNA Cyclobutane Dipyrimidine Photolyase, subunit A, domain 3"/>
    <property type="match status" value="1"/>
</dbReference>
<feature type="site" description="Electron transfer via tryptophanyl radical" evidence="6">
    <location>
        <position position="522"/>
    </location>
</feature>
<evidence type="ECO:0000256" key="2">
    <source>
        <dbReference type="ARBA" id="ARBA00022630"/>
    </source>
</evidence>
<protein>
    <submittedName>
        <fullName evidence="9">KLLA0D00462p</fullName>
    </submittedName>
</protein>
<dbReference type="Gene3D" id="3.40.50.620">
    <property type="entry name" value="HUPs"/>
    <property type="match status" value="1"/>
</dbReference>
<dbReference type="PROSITE" id="PS00691">
    <property type="entry name" value="DNA_PHOTOLYASES_1_2"/>
    <property type="match status" value="1"/>
</dbReference>
<dbReference type="InterPro" id="IPR036155">
    <property type="entry name" value="Crypto/Photolyase_N_sf"/>
</dbReference>
<feature type="site" description="Electron transfer via tryptophanyl radical" evidence="6">
    <location>
        <position position="499"/>
    </location>
</feature>
<proteinExistence type="inferred from homology"/>
<dbReference type="OMA" id="YTVFTPY"/>
<organism evidence="9 10">
    <name type="scientific">Kluyveromyces lactis (strain ATCC 8585 / CBS 2359 / DSM 70799 / NBRC 1267 / NRRL Y-1140 / WM37)</name>
    <name type="common">Yeast</name>
    <name type="synonym">Candida sphaerica</name>
    <dbReference type="NCBI Taxonomy" id="284590"/>
    <lineage>
        <taxon>Eukaryota</taxon>
        <taxon>Fungi</taxon>
        <taxon>Dikarya</taxon>
        <taxon>Ascomycota</taxon>
        <taxon>Saccharomycotina</taxon>
        <taxon>Saccharomycetes</taxon>
        <taxon>Saccharomycetales</taxon>
        <taxon>Saccharomycetaceae</taxon>
        <taxon>Kluyveromyces</taxon>
    </lineage>
</organism>
<dbReference type="InterPro" id="IPR006050">
    <property type="entry name" value="DNA_photolyase_N"/>
</dbReference>
<dbReference type="AlphaFoldDB" id="Q6CSJ7"/>
<dbReference type="eggNOG" id="KOG0133">
    <property type="taxonomic scope" value="Eukaryota"/>
</dbReference>
<dbReference type="GO" id="GO:0006139">
    <property type="term" value="P:nucleobase-containing compound metabolic process"/>
    <property type="evidence" value="ECO:0007669"/>
    <property type="project" value="UniProtKB-ARBA"/>
</dbReference>
<feature type="domain" description="Photolyase/cryptochrome alpha/beta" evidence="8">
    <location>
        <begin position="70"/>
        <end position="256"/>
    </location>
</feature>
<dbReference type="Pfam" id="PF03441">
    <property type="entry name" value="FAD_binding_7"/>
    <property type="match status" value="1"/>
</dbReference>
<dbReference type="HOGENOM" id="CLU_010348_2_1_1"/>
<accession>Q6CSJ7</accession>
<dbReference type="PANTHER" id="PTHR11455">
    <property type="entry name" value="CRYPTOCHROME"/>
    <property type="match status" value="1"/>
</dbReference>
<keyword evidence="4" id="KW-0157">Chromophore</keyword>
<feature type="binding site" evidence="5">
    <location>
        <begin position="512"/>
        <end position="514"/>
    </location>
    <ligand>
        <name>FAD</name>
        <dbReference type="ChEBI" id="CHEBI:57692"/>
    </ligand>
</feature>
<evidence type="ECO:0000256" key="5">
    <source>
        <dbReference type="PIRSR" id="PIRSR602081-1"/>
    </source>
</evidence>
<dbReference type="EMBL" id="CR382124">
    <property type="protein sequence ID" value="CAH00188.1"/>
    <property type="molecule type" value="Genomic_DNA"/>
</dbReference>
<dbReference type="InterPro" id="IPR018394">
    <property type="entry name" value="DNA_photolyase_1_CS_C"/>
</dbReference>
<dbReference type="GO" id="GO:0003904">
    <property type="term" value="F:deoxyribodipyrimidine photo-lyase activity"/>
    <property type="evidence" value="ECO:0007669"/>
    <property type="project" value="TreeGrafter"/>
</dbReference>
<comment type="similarity">
    <text evidence="1">Belongs to the DNA photolyase class-1 family.</text>
</comment>
<evidence type="ECO:0000313" key="9">
    <source>
        <dbReference type="EMBL" id="CAH00188.1"/>
    </source>
</evidence>
<reference evidence="9 10" key="1">
    <citation type="journal article" date="2004" name="Nature">
        <title>Genome evolution in yeasts.</title>
        <authorList>
            <consortium name="Genolevures"/>
            <person name="Dujon B."/>
            <person name="Sherman D."/>
            <person name="Fischer G."/>
            <person name="Durrens P."/>
            <person name="Casaregola S."/>
            <person name="Lafontaine I."/>
            <person name="de Montigny J."/>
            <person name="Marck C."/>
            <person name="Neuveglise C."/>
            <person name="Talla E."/>
            <person name="Goffard N."/>
            <person name="Frangeul L."/>
            <person name="Aigle M."/>
            <person name="Anthouard V."/>
            <person name="Babour A."/>
            <person name="Barbe V."/>
            <person name="Barnay S."/>
            <person name="Blanchin S."/>
            <person name="Beckerich J.M."/>
            <person name="Beyne E."/>
            <person name="Bleykasten C."/>
            <person name="Boisrame A."/>
            <person name="Boyer J."/>
            <person name="Cattolico L."/>
            <person name="Confanioleri F."/>
            <person name="de Daruvar A."/>
            <person name="Despons L."/>
            <person name="Fabre E."/>
            <person name="Fairhead C."/>
            <person name="Ferry-Dumazet H."/>
            <person name="Groppi A."/>
            <person name="Hantraye F."/>
            <person name="Hennequin C."/>
            <person name="Jauniaux N."/>
            <person name="Joyet P."/>
            <person name="Kachouri R."/>
            <person name="Kerrest A."/>
            <person name="Koszul R."/>
            <person name="Lemaire M."/>
            <person name="Lesur I."/>
            <person name="Ma L."/>
            <person name="Muller H."/>
            <person name="Nicaud J.M."/>
            <person name="Nikolski M."/>
            <person name="Oztas S."/>
            <person name="Ozier-Kalogeropoulos O."/>
            <person name="Pellenz S."/>
            <person name="Potier S."/>
            <person name="Richard G.F."/>
            <person name="Straub M.L."/>
            <person name="Suleau A."/>
            <person name="Swennene D."/>
            <person name="Tekaia F."/>
            <person name="Wesolowski-Louvel M."/>
            <person name="Westhof E."/>
            <person name="Wirth B."/>
            <person name="Zeniou-Meyer M."/>
            <person name="Zivanovic I."/>
            <person name="Bolotin-Fukuhara M."/>
            <person name="Thierry A."/>
            <person name="Bouchier C."/>
            <person name="Caudron B."/>
            <person name="Scarpelli C."/>
            <person name="Gaillardin C."/>
            <person name="Weissenbach J."/>
            <person name="Wincker P."/>
            <person name="Souciet J.L."/>
        </authorList>
    </citation>
    <scope>NUCLEOTIDE SEQUENCE [LARGE SCALE GENOMIC DNA]</scope>
    <source>
        <strain evidence="10">ATCC 8585 / CBS 2359 / DSM 70799 / NBRC 1267 / NRRL Y-1140 / WM37</strain>
    </source>
</reference>
<sequence>MRVGNSNSIKKNVSECLSPNPVYYRNPITFKKANEFNNGKRERPLALLGDSIHADSKNSRQQLDDTVDNRLVIHWFRGDLRVRDNTGLAYALNQSKSGSVEALYVINEHDWIAHMESGWKLKFQLDALRSLSRELAKLGVRLHVKYFIPESPCLSNSREYAQWFSHIIEEIAASKNYDGNSKDDTKDDTDADEPALKKRKKDNDENQKGGSPNILVTANLQYEVDELYRDLKICRLQTQSSNSANFTLKLFHDMCIIEPGILKTGKGSQYTIFTPWYKKWVSFLEANQKDKHTICIEASIPQSSNREKVNPEEIKYQLPDKFMSEMPEQTLNIPKADEETALKKLTEFISKRASKYNNDKDLLDLTGTSLLSCYVTSGVISARTILNQSYQANNSRLMNKDIKKNNSLETFIKEVAWRDFYKHAISYWPFLSMDLPFKFETLNIKWENDVFLFEKWCYGETGIPIVDAIMLKMLKTGYINNRSRMITASFLAKNLLIDWRWGERWFRKHLIDYDTASNVGGWGFCASTGIDCQPYFRVFNMKLQSEKYDPEGKFIRHWLENDENDSDNVHEPKPNAIVDLRDSRERVLERFREVM</sequence>
<feature type="binding site" evidence="5">
    <location>
        <position position="356"/>
    </location>
    <ligand>
        <name>FAD</name>
        <dbReference type="ChEBI" id="CHEBI:57692"/>
    </ligand>
</feature>
<dbReference type="InParanoid" id="Q6CSJ7"/>
<keyword evidence="2 5" id="KW-0285">Flavoprotein</keyword>
<feature type="binding site" evidence="5">
    <location>
        <begin position="414"/>
        <end position="421"/>
    </location>
    <ligand>
        <name>FAD</name>
        <dbReference type="ChEBI" id="CHEBI:57692"/>
    </ligand>
</feature>
<feature type="region of interest" description="Disordered" evidence="7">
    <location>
        <begin position="178"/>
        <end position="212"/>
    </location>
</feature>
<gene>
    <name evidence="9" type="ORF">KLLA0_D00462g</name>
</gene>
<dbReference type="GO" id="GO:0043153">
    <property type="term" value="P:entrainment of circadian clock by photoperiod"/>
    <property type="evidence" value="ECO:0007669"/>
    <property type="project" value="TreeGrafter"/>
</dbReference>
<evidence type="ECO:0000256" key="6">
    <source>
        <dbReference type="PIRSR" id="PIRSR602081-2"/>
    </source>
</evidence>
<feature type="site" description="Electron transfer via tryptophanyl radical" evidence="6">
    <location>
        <position position="446"/>
    </location>
</feature>
<dbReference type="GO" id="GO:0005634">
    <property type="term" value="C:nucleus"/>
    <property type="evidence" value="ECO:0007669"/>
    <property type="project" value="TreeGrafter"/>
</dbReference>
<dbReference type="GO" id="GO:0071949">
    <property type="term" value="F:FAD binding"/>
    <property type="evidence" value="ECO:0007669"/>
    <property type="project" value="TreeGrafter"/>
</dbReference>
<dbReference type="GO" id="GO:0003677">
    <property type="term" value="F:DNA binding"/>
    <property type="evidence" value="ECO:0007669"/>
    <property type="project" value="TreeGrafter"/>
</dbReference>
<dbReference type="Proteomes" id="UP000000598">
    <property type="component" value="Chromosome D"/>
</dbReference>
<keyword evidence="10" id="KW-1185">Reference proteome</keyword>
<dbReference type="GO" id="GO:0032922">
    <property type="term" value="P:circadian regulation of gene expression"/>
    <property type="evidence" value="ECO:0007669"/>
    <property type="project" value="TreeGrafter"/>
</dbReference>
<evidence type="ECO:0000256" key="4">
    <source>
        <dbReference type="ARBA" id="ARBA00022991"/>
    </source>
</evidence>
<dbReference type="InterPro" id="IPR002081">
    <property type="entry name" value="Cryptochrome/DNA_photolyase_1"/>
</dbReference>
<keyword evidence="3 5" id="KW-0274">FAD</keyword>
<name>Q6CSJ7_KLULA</name>
<dbReference type="PaxDb" id="284590-Q6CSJ7"/>
<dbReference type="STRING" id="284590.Q6CSJ7"/>
<evidence type="ECO:0000256" key="1">
    <source>
        <dbReference type="ARBA" id="ARBA00005862"/>
    </source>
</evidence>
<evidence type="ECO:0000256" key="7">
    <source>
        <dbReference type="SAM" id="MobiDB-lite"/>
    </source>
</evidence>
<feature type="binding site" evidence="5">
    <location>
        <begin position="368"/>
        <end position="372"/>
    </location>
    <ligand>
        <name>FAD</name>
        <dbReference type="ChEBI" id="CHEBI:57692"/>
    </ligand>
</feature>
<dbReference type="SUPFAM" id="SSF48173">
    <property type="entry name" value="Cryptochrome/photolyase FAD-binding domain"/>
    <property type="match status" value="1"/>
</dbReference>
<dbReference type="GO" id="GO:0005737">
    <property type="term" value="C:cytoplasm"/>
    <property type="evidence" value="ECO:0007669"/>
    <property type="project" value="TreeGrafter"/>
</dbReference>
<feature type="binding site" evidence="5">
    <location>
        <position position="411"/>
    </location>
    <ligand>
        <name>FAD</name>
        <dbReference type="ChEBI" id="CHEBI:57692"/>
    </ligand>
</feature>
<dbReference type="Gene3D" id="1.25.40.80">
    <property type="match status" value="1"/>
</dbReference>
<dbReference type="PRINTS" id="PR00147">
    <property type="entry name" value="DNAPHOTLYASE"/>
</dbReference>
<comment type="cofactor">
    <cofactor evidence="5">
        <name>FAD</name>
        <dbReference type="ChEBI" id="CHEBI:57692"/>
    </cofactor>
    <text evidence="5">Binds 1 FAD per subunit.</text>
</comment>
<dbReference type="FunCoup" id="Q6CSJ7">
    <property type="interactions" value="346"/>
</dbReference>
<dbReference type="PANTHER" id="PTHR11455:SF18">
    <property type="entry name" value="SI:CH1073-390K14.1"/>
    <property type="match status" value="1"/>
</dbReference>
<dbReference type="SUPFAM" id="SSF52425">
    <property type="entry name" value="Cryptochrome/photolyase, N-terminal domain"/>
    <property type="match status" value="2"/>
</dbReference>